<keyword evidence="2" id="KW-1185">Reference proteome</keyword>
<evidence type="ECO:0000313" key="1">
    <source>
        <dbReference type="EMBL" id="OLQ10257.1"/>
    </source>
</evidence>
<dbReference type="Proteomes" id="UP000186817">
    <property type="component" value="Unassembled WGS sequence"/>
</dbReference>
<dbReference type="EMBL" id="LSRX01000081">
    <property type="protein sequence ID" value="OLQ10257.1"/>
    <property type="molecule type" value="Genomic_DNA"/>
</dbReference>
<comment type="caution">
    <text evidence="1">The sequence shown here is derived from an EMBL/GenBank/DDBJ whole genome shotgun (WGS) entry which is preliminary data.</text>
</comment>
<dbReference type="AlphaFoldDB" id="A0A1Q9ES47"/>
<evidence type="ECO:0000313" key="2">
    <source>
        <dbReference type="Proteomes" id="UP000186817"/>
    </source>
</evidence>
<proteinExistence type="predicted"/>
<reference evidence="1 2" key="1">
    <citation type="submission" date="2016-02" db="EMBL/GenBank/DDBJ databases">
        <title>Genome analysis of coral dinoflagellate symbionts highlights evolutionary adaptations to a symbiotic lifestyle.</title>
        <authorList>
            <person name="Aranda M."/>
            <person name="Li Y."/>
            <person name="Liew Y.J."/>
            <person name="Baumgarten S."/>
            <person name="Simakov O."/>
            <person name="Wilson M."/>
            <person name="Piel J."/>
            <person name="Ashoor H."/>
            <person name="Bougouffa S."/>
            <person name="Bajic V.B."/>
            <person name="Ryu T."/>
            <person name="Ravasi T."/>
            <person name="Bayer T."/>
            <person name="Micklem G."/>
            <person name="Kim H."/>
            <person name="Bhak J."/>
            <person name="Lajeunesse T.C."/>
            <person name="Voolstra C.R."/>
        </authorList>
    </citation>
    <scope>NUCLEOTIDE SEQUENCE [LARGE SCALE GENOMIC DNA]</scope>
    <source>
        <strain evidence="1 2">CCMP2467</strain>
    </source>
</reference>
<name>A0A1Q9ES47_SYMMI</name>
<sequence length="100" mass="10997">MSKSRLGTQAGYLHFSRWKASFEGTMPPPTGQAVQLGPRGATEPSQTAWAQLERCRQTEAGARFAWDWDDSTPETAFFRSGQKGHFAIEASESCLSILST</sequence>
<protein>
    <submittedName>
        <fullName evidence="1">Uncharacterized protein</fullName>
    </submittedName>
</protein>
<organism evidence="1 2">
    <name type="scientific">Symbiodinium microadriaticum</name>
    <name type="common">Dinoflagellate</name>
    <name type="synonym">Zooxanthella microadriatica</name>
    <dbReference type="NCBI Taxonomy" id="2951"/>
    <lineage>
        <taxon>Eukaryota</taxon>
        <taxon>Sar</taxon>
        <taxon>Alveolata</taxon>
        <taxon>Dinophyceae</taxon>
        <taxon>Suessiales</taxon>
        <taxon>Symbiodiniaceae</taxon>
        <taxon>Symbiodinium</taxon>
    </lineage>
</organism>
<accession>A0A1Q9ES47</accession>
<dbReference type="OrthoDB" id="408924at2759"/>
<gene>
    <name evidence="1" type="ORF">AK812_SmicGene5972</name>
</gene>